<keyword evidence="6 7" id="KW-0539">Nucleus</keyword>
<evidence type="ECO:0000256" key="8">
    <source>
        <dbReference type="SAM" id="MobiDB-lite"/>
    </source>
</evidence>
<dbReference type="Gene3D" id="3.90.1460.10">
    <property type="entry name" value="GTF2I-like"/>
    <property type="match status" value="1"/>
</dbReference>
<keyword evidence="4 7" id="KW-0238">DNA-binding</keyword>
<dbReference type="SUPFAM" id="SSF54160">
    <property type="entry name" value="Chromo domain-like"/>
    <property type="match status" value="1"/>
</dbReference>
<dbReference type="InterPro" id="IPR016197">
    <property type="entry name" value="Chromo-like_dom_sf"/>
</dbReference>
<dbReference type="RefSeq" id="XP_038047896.1">
    <property type="nucleotide sequence ID" value="XM_038191968.1"/>
</dbReference>
<dbReference type="CDD" id="cd00084">
    <property type="entry name" value="HMG-box_SF"/>
    <property type="match status" value="1"/>
</dbReference>
<feature type="domain" description="Chromo" evidence="9">
    <location>
        <begin position="425"/>
        <end position="471"/>
    </location>
</feature>
<dbReference type="InterPro" id="IPR000953">
    <property type="entry name" value="Chromo/chromo_shadow_dom"/>
</dbReference>
<evidence type="ECO:0000256" key="2">
    <source>
        <dbReference type="ARBA" id="ARBA00022737"/>
    </source>
</evidence>
<feature type="compositionally biased region" description="Polar residues" evidence="8">
    <location>
        <begin position="317"/>
        <end position="333"/>
    </location>
</feature>
<evidence type="ECO:0000259" key="9">
    <source>
        <dbReference type="PROSITE" id="PS50013"/>
    </source>
</evidence>
<accession>A0A913ZA68</accession>
<feature type="domain" description="Homeobox" evidence="10">
    <location>
        <begin position="1"/>
        <end position="55"/>
    </location>
</feature>
<keyword evidence="12" id="KW-1185">Reference proteome</keyword>
<keyword evidence="5" id="KW-0804">Transcription</keyword>
<keyword evidence="2" id="KW-0677">Repeat</keyword>
<dbReference type="Pfam" id="PF02946">
    <property type="entry name" value="GTF2I"/>
    <property type="match status" value="1"/>
</dbReference>
<dbReference type="GO" id="GO:0005634">
    <property type="term" value="C:nucleus"/>
    <property type="evidence" value="ECO:0007669"/>
    <property type="project" value="UniProtKB-SubCell"/>
</dbReference>
<dbReference type="InterPro" id="IPR023780">
    <property type="entry name" value="Chromo_domain"/>
</dbReference>
<evidence type="ECO:0000256" key="4">
    <source>
        <dbReference type="ARBA" id="ARBA00023125"/>
    </source>
</evidence>
<dbReference type="SUPFAM" id="SSF47095">
    <property type="entry name" value="HMG-box"/>
    <property type="match status" value="1"/>
</dbReference>
<dbReference type="PROSITE" id="PS50013">
    <property type="entry name" value="CHROMO_2"/>
    <property type="match status" value="1"/>
</dbReference>
<protein>
    <recommendedName>
        <fullName evidence="13">Chromo domain-containing protein</fullName>
    </recommendedName>
</protein>
<comment type="subcellular location">
    <subcellularLocation>
        <location evidence="1 7">Nucleus</location>
    </subcellularLocation>
</comment>
<feature type="region of interest" description="Disordered" evidence="8">
    <location>
        <begin position="280"/>
        <end position="401"/>
    </location>
</feature>
<evidence type="ECO:0000256" key="6">
    <source>
        <dbReference type="ARBA" id="ARBA00023242"/>
    </source>
</evidence>
<dbReference type="InterPro" id="IPR001356">
    <property type="entry name" value="HD"/>
</dbReference>
<dbReference type="Gene3D" id="1.10.30.10">
    <property type="entry name" value="High mobility group box domain"/>
    <property type="match status" value="1"/>
</dbReference>
<dbReference type="Proteomes" id="UP000887568">
    <property type="component" value="Unplaced"/>
</dbReference>
<dbReference type="GO" id="GO:0003677">
    <property type="term" value="F:DNA binding"/>
    <property type="evidence" value="ECO:0007669"/>
    <property type="project" value="UniProtKB-UniRule"/>
</dbReference>
<evidence type="ECO:0000313" key="12">
    <source>
        <dbReference type="Proteomes" id="UP000887568"/>
    </source>
</evidence>
<feature type="compositionally biased region" description="Polar residues" evidence="8">
    <location>
        <begin position="341"/>
        <end position="357"/>
    </location>
</feature>
<dbReference type="CDD" id="cd00024">
    <property type="entry name" value="CD_CSD"/>
    <property type="match status" value="1"/>
</dbReference>
<evidence type="ECO:0008006" key="13">
    <source>
        <dbReference type="Google" id="ProtNLM"/>
    </source>
</evidence>
<dbReference type="InterPro" id="IPR004212">
    <property type="entry name" value="GTF2I"/>
</dbReference>
<reference evidence="11" key="1">
    <citation type="submission" date="2022-11" db="UniProtKB">
        <authorList>
            <consortium name="EnsemblMetazoa"/>
        </authorList>
    </citation>
    <scope>IDENTIFICATION</scope>
</reference>
<dbReference type="AlphaFoldDB" id="A0A913ZA68"/>
<feature type="DNA-binding region" description="Homeobox" evidence="7">
    <location>
        <begin position="3"/>
        <end position="56"/>
    </location>
</feature>
<dbReference type="GeneID" id="119721991"/>
<feature type="compositionally biased region" description="Polar residues" evidence="8">
    <location>
        <begin position="293"/>
        <end position="309"/>
    </location>
</feature>
<sequence length="471" mass="51797">MEHQEKLDRLWDEGMTNYGTAEAKRKVALAIERTGLTAKQVKRWIDNKRRTNHRKNGKQRVLPLRKRRCSGYNIFMKKFIGSKGATALNRAQMMQQGVQEWRGLDEENRMLYNKEADNQNQLPQQTTTLGESGFRSFANNLGHEVSNMCARVDGLDWVLVCTSASLGISTVHGSDVGVDLATSTNFASKFCASSGFSGVNKSSTVTEDISQLRVKVQQLFNQKYRDATLGKKSQMSYKLLEAGQIECTGLPMPLKRPGAYGREALKKIIEAEPSIKFTVSAQPPSTLDDGPSGQLNAQPTNSMSAQPPSTLDDGPSGQLNAQPTKSMSAQPPSTLDDGPSGQLNAQPTNSMSAQPPSTLDDGPSGQLNAQPTNSMSAQPPSTLDDGPSDQLNAQPTNSNVHVETPSDLTLLQHMVEQNATDSDEYEVECLTERKKLRGKIYYLVKWKGFTEQTWEPAGNVSYQLRSNFSKK</sequence>
<name>A0A913ZA68_PATMI</name>
<dbReference type="Gene3D" id="2.40.50.40">
    <property type="match status" value="1"/>
</dbReference>
<feature type="compositionally biased region" description="Polar residues" evidence="8">
    <location>
        <begin position="389"/>
        <end position="401"/>
    </location>
</feature>
<dbReference type="EnsemblMetazoa" id="XM_038191968.1">
    <property type="protein sequence ID" value="XP_038047896.1"/>
    <property type="gene ID" value="LOC119721991"/>
</dbReference>
<dbReference type="SUPFAM" id="SSF117773">
    <property type="entry name" value="GTF2I-like repeat"/>
    <property type="match status" value="1"/>
</dbReference>
<keyword evidence="7" id="KW-0371">Homeobox</keyword>
<dbReference type="Pfam" id="PF00385">
    <property type="entry name" value="Chromo"/>
    <property type="match status" value="1"/>
</dbReference>
<feature type="compositionally biased region" description="Polar residues" evidence="8">
    <location>
        <begin position="365"/>
        <end position="381"/>
    </location>
</feature>
<evidence type="ECO:0000256" key="1">
    <source>
        <dbReference type="ARBA" id="ARBA00004123"/>
    </source>
</evidence>
<evidence type="ECO:0000259" key="10">
    <source>
        <dbReference type="PROSITE" id="PS50071"/>
    </source>
</evidence>
<evidence type="ECO:0000313" key="11">
    <source>
        <dbReference type="EnsemblMetazoa" id="XP_038047896.1"/>
    </source>
</evidence>
<evidence type="ECO:0000256" key="3">
    <source>
        <dbReference type="ARBA" id="ARBA00023015"/>
    </source>
</evidence>
<dbReference type="InterPro" id="IPR036647">
    <property type="entry name" value="GTF2I-like_rpt_sf"/>
</dbReference>
<dbReference type="Gene3D" id="1.10.10.60">
    <property type="entry name" value="Homeodomain-like"/>
    <property type="match status" value="1"/>
</dbReference>
<evidence type="ECO:0000256" key="5">
    <source>
        <dbReference type="ARBA" id="ARBA00023163"/>
    </source>
</evidence>
<organism evidence="11 12">
    <name type="scientific">Patiria miniata</name>
    <name type="common">Bat star</name>
    <name type="synonym">Asterina miniata</name>
    <dbReference type="NCBI Taxonomy" id="46514"/>
    <lineage>
        <taxon>Eukaryota</taxon>
        <taxon>Metazoa</taxon>
        <taxon>Echinodermata</taxon>
        <taxon>Eleutherozoa</taxon>
        <taxon>Asterozoa</taxon>
        <taxon>Asteroidea</taxon>
        <taxon>Valvatacea</taxon>
        <taxon>Valvatida</taxon>
        <taxon>Asterinidae</taxon>
        <taxon>Patiria</taxon>
    </lineage>
</organism>
<dbReference type="PROSITE" id="PS50071">
    <property type="entry name" value="HOMEOBOX_2"/>
    <property type="match status" value="1"/>
</dbReference>
<proteinExistence type="predicted"/>
<dbReference type="OMA" id="KHWIDNE"/>
<dbReference type="InterPro" id="IPR036910">
    <property type="entry name" value="HMG_box_dom_sf"/>
</dbReference>
<keyword evidence="3" id="KW-0805">Transcription regulation</keyword>
<dbReference type="OrthoDB" id="10072451at2759"/>
<evidence type="ECO:0000256" key="7">
    <source>
        <dbReference type="PROSITE-ProRule" id="PRU00108"/>
    </source>
</evidence>
<dbReference type="PROSITE" id="PS51139">
    <property type="entry name" value="GTF2I"/>
    <property type="match status" value="1"/>
</dbReference>